<keyword evidence="2" id="KW-1185">Reference proteome</keyword>
<accession>A0ACB9ZJX0</accession>
<dbReference type="Proteomes" id="UP001060085">
    <property type="component" value="Linkage Group LG08"/>
</dbReference>
<gene>
    <name evidence="1" type="ORF">M9H77_33967</name>
</gene>
<comment type="caution">
    <text evidence="1">The sequence shown here is derived from an EMBL/GenBank/DDBJ whole genome shotgun (WGS) entry which is preliminary data.</text>
</comment>
<name>A0ACB9ZJX0_CATRO</name>
<protein>
    <submittedName>
        <fullName evidence="1">Uncharacterized protein</fullName>
    </submittedName>
</protein>
<proteinExistence type="predicted"/>
<reference evidence="2" key="1">
    <citation type="journal article" date="2023" name="Nat. Plants">
        <title>Single-cell RNA sequencing provides a high-resolution roadmap for understanding the multicellular compartmentation of specialized metabolism.</title>
        <authorList>
            <person name="Sun S."/>
            <person name="Shen X."/>
            <person name="Li Y."/>
            <person name="Li Y."/>
            <person name="Wang S."/>
            <person name="Li R."/>
            <person name="Zhang H."/>
            <person name="Shen G."/>
            <person name="Guo B."/>
            <person name="Wei J."/>
            <person name="Xu J."/>
            <person name="St-Pierre B."/>
            <person name="Chen S."/>
            <person name="Sun C."/>
        </authorList>
    </citation>
    <scope>NUCLEOTIDE SEQUENCE [LARGE SCALE GENOMIC DNA]</scope>
</reference>
<dbReference type="EMBL" id="CM044708">
    <property type="protein sequence ID" value="KAI5647962.1"/>
    <property type="molecule type" value="Genomic_DNA"/>
</dbReference>
<evidence type="ECO:0000313" key="2">
    <source>
        <dbReference type="Proteomes" id="UP001060085"/>
    </source>
</evidence>
<evidence type="ECO:0000313" key="1">
    <source>
        <dbReference type="EMBL" id="KAI5647962.1"/>
    </source>
</evidence>
<organism evidence="1 2">
    <name type="scientific">Catharanthus roseus</name>
    <name type="common">Madagascar periwinkle</name>
    <name type="synonym">Vinca rosea</name>
    <dbReference type="NCBI Taxonomy" id="4058"/>
    <lineage>
        <taxon>Eukaryota</taxon>
        <taxon>Viridiplantae</taxon>
        <taxon>Streptophyta</taxon>
        <taxon>Embryophyta</taxon>
        <taxon>Tracheophyta</taxon>
        <taxon>Spermatophyta</taxon>
        <taxon>Magnoliopsida</taxon>
        <taxon>eudicotyledons</taxon>
        <taxon>Gunneridae</taxon>
        <taxon>Pentapetalae</taxon>
        <taxon>asterids</taxon>
        <taxon>lamiids</taxon>
        <taxon>Gentianales</taxon>
        <taxon>Apocynaceae</taxon>
        <taxon>Rauvolfioideae</taxon>
        <taxon>Vinceae</taxon>
        <taxon>Catharanthinae</taxon>
        <taxon>Catharanthus</taxon>
    </lineage>
</organism>
<sequence length="191" mass="21523">MTLQRQMAFFSTFSIVKILLLIALLIQPSIGIGSSQTLVNIICQDVGRGQQRDEDFCLDFFEQHTGGPEKHIEDLMQITIQQTLENTTNSIIFVSKLRKSSKPNISNLLSICESGYNLLKDVLVDASFSLAQRNFGNVQFDAEKCPRFVQDCRKNVDGTVAQMRTINIQMDLLVRISLATSKRLGTQKTLY</sequence>